<organism evidence="4 5">
    <name type="scientific">Allacma fusca</name>
    <dbReference type="NCBI Taxonomy" id="39272"/>
    <lineage>
        <taxon>Eukaryota</taxon>
        <taxon>Metazoa</taxon>
        <taxon>Ecdysozoa</taxon>
        <taxon>Arthropoda</taxon>
        <taxon>Hexapoda</taxon>
        <taxon>Collembola</taxon>
        <taxon>Symphypleona</taxon>
        <taxon>Sminthuridae</taxon>
        <taxon>Allacma</taxon>
    </lineage>
</organism>
<gene>
    <name evidence="4" type="ORF">AFUS01_LOCUS23842</name>
</gene>
<keyword evidence="2" id="KW-0472">Membrane</keyword>
<dbReference type="Pfam" id="PF00571">
    <property type="entry name" value="CBS"/>
    <property type="match status" value="1"/>
</dbReference>
<name>A0A8J2P836_9HEXA</name>
<dbReference type="CDD" id="cd03683">
    <property type="entry name" value="ClC_1_like"/>
    <property type="match status" value="1"/>
</dbReference>
<reference evidence="4" key="1">
    <citation type="submission" date="2021-06" db="EMBL/GenBank/DDBJ databases">
        <authorList>
            <person name="Hodson N. C."/>
            <person name="Mongue J. A."/>
            <person name="Jaron S. K."/>
        </authorList>
    </citation>
    <scope>NUCLEOTIDE SEQUENCE</scope>
</reference>
<evidence type="ECO:0000256" key="2">
    <source>
        <dbReference type="SAM" id="Phobius"/>
    </source>
</evidence>
<dbReference type="FunFam" id="3.10.580.10:FF:000032">
    <property type="entry name" value="Chloride channel protein"/>
    <property type="match status" value="1"/>
</dbReference>
<accession>A0A8J2P836</accession>
<evidence type="ECO:0000313" key="5">
    <source>
        <dbReference type="Proteomes" id="UP000708208"/>
    </source>
</evidence>
<evidence type="ECO:0000313" key="4">
    <source>
        <dbReference type="EMBL" id="CAG7785203.1"/>
    </source>
</evidence>
<feature type="region of interest" description="Disordered" evidence="1">
    <location>
        <begin position="735"/>
        <end position="761"/>
    </location>
</feature>
<keyword evidence="5" id="KW-1185">Reference proteome</keyword>
<feature type="domain" description="CBS" evidence="3">
    <location>
        <begin position="545"/>
        <end position="602"/>
    </location>
</feature>
<dbReference type="PANTHER" id="PTHR45720:SF10">
    <property type="entry name" value="CHLORIDE CHANNEL PROTEIN 2"/>
    <property type="match status" value="1"/>
</dbReference>
<dbReference type="InterPro" id="IPR001807">
    <property type="entry name" value="ClC"/>
</dbReference>
<evidence type="ECO:0000256" key="1">
    <source>
        <dbReference type="SAM" id="MobiDB-lite"/>
    </source>
</evidence>
<feature type="transmembrane region" description="Helical" evidence="2">
    <location>
        <begin position="247"/>
        <end position="270"/>
    </location>
</feature>
<feature type="transmembrane region" description="Helical" evidence="2">
    <location>
        <begin position="99"/>
        <end position="121"/>
    </location>
</feature>
<feature type="compositionally biased region" description="Low complexity" evidence="1">
    <location>
        <begin position="751"/>
        <end position="761"/>
    </location>
</feature>
<dbReference type="EMBL" id="CAJVCH010291459">
    <property type="protein sequence ID" value="CAG7785203.1"/>
    <property type="molecule type" value="Genomic_DNA"/>
</dbReference>
<dbReference type="Proteomes" id="UP000708208">
    <property type="component" value="Unassembled WGS sequence"/>
</dbReference>
<dbReference type="OrthoDB" id="4564at2759"/>
<feature type="transmembrane region" description="Helical" evidence="2">
    <location>
        <begin position="436"/>
        <end position="459"/>
    </location>
</feature>
<feature type="region of interest" description="Disordered" evidence="1">
    <location>
        <begin position="863"/>
        <end position="892"/>
    </location>
</feature>
<dbReference type="GO" id="GO:0005247">
    <property type="term" value="F:voltage-gated chloride channel activity"/>
    <property type="evidence" value="ECO:0007669"/>
    <property type="project" value="TreeGrafter"/>
</dbReference>
<dbReference type="InterPro" id="IPR000644">
    <property type="entry name" value="CBS_dom"/>
</dbReference>
<feature type="transmembrane region" description="Helical" evidence="2">
    <location>
        <begin position="282"/>
        <end position="303"/>
    </location>
</feature>
<dbReference type="AlphaFoldDB" id="A0A8J2P836"/>
<protein>
    <recommendedName>
        <fullName evidence="3">CBS domain-containing protein</fullName>
    </recommendedName>
</protein>
<feature type="compositionally biased region" description="Acidic residues" evidence="1">
    <location>
        <begin position="880"/>
        <end position="892"/>
    </location>
</feature>
<keyword evidence="2" id="KW-1133">Transmembrane helix</keyword>
<feature type="transmembrane region" description="Helical" evidence="2">
    <location>
        <begin position="371"/>
        <end position="395"/>
    </location>
</feature>
<feature type="transmembrane region" description="Helical" evidence="2">
    <location>
        <begin position="142"/>
        <end position="164"/>
    </location>
</feature>
<dbReference type="Pfam" id="PF00654">
    <property type="entry name" value="Voltage_CLC"/>
    <property type="match status" value="1"/>
</dbReference>
<proteinExistence type="predicted"/>
<dbReference type="PANTHER" id="PTHR45720">
    <property type="entry name" value="CHLORIDE CHANNEL PROTEIN 2"/>
    <property type="match status" value="1"/>
</dbReference>
<dbReference type="InterPro" id="IPR050970">
    <property type="entry name" value="Cl_channel_volt-gated"/>
</dbReference>
<feature type="transmembrane region" description="Helical" evidence="2">
    <location>
        <begin position="76"/>
        <end position="93"/>
    </location>
</feature>
<feature type="transmembrane region" description="Helical" evidence="2">
    <location>
        <begin position="328"/>
        <end position="350"/>
    </location>
</feature>
<evidence type="ECO:0000259" key="3">
    <source>
        <dbReference type="Pfam" id="PF00571"/>
    </source>
</evidence>
<sequence length="892" mass="100241">MNASMGEVLTLVEDKAPKGSTKEQQLGYQHTLMYGRYTQDLSSFAKQEAKRLKALDQKKRKDEYNRKQDFKDRSKILRGIANFFGFIWSKTLARLGEDWVYLGTLGIVMAIISFIMDWGIGICNKARIWLYLDLNYHIALQYVSWIALPITLILFSAGFVHIIAPQAIGSGIPEMKTILRGVILKDYLSFRTLFAKVVGLTASLGSGMPLGKEGPFVHIASMVATLLARLKMFESIYLNQSRGIEMLASACAVGVACCFAAPVGGVLMSIEVTAVYFAVRNYWRGFFAAACGATFFRLLAVWFQGHETLKPVFKTYLGSEFPYDPLELIVFAIIGIISGLMGAGFVFCHRKYVLWMRGNKQLNAFLQKNRFIYPFIISWFIASLNFPFGFGQFIAGDLTTHDQVVTLFSNFSWTKGNFTVEEVTVVKHWMNPYTGIFINLPLYIIATFFLSILASTIPVPSGNFVPMFKMGAAMGRIFGEAMHLWFPTGVNFSGDSWPIVPGGYAVVGAAAVSGAVTRTISICVIVSEMTDFIPSAAEEAYNVVVKDFMVKNVKFIWYGMSYRELKTVLRDNPTLTAFPVVENRENKILLGSIDRPHLIKTIERHIGRERRIQAAANWHRDNMTRLAQLKPVQQSDVPRRPSRFEVIPVPSITISPTTDEIDDMNRVTIHGTTPMYLSPLNLNLKPNKSILKKTSSFSLHKYGHAPSQFRSPYQTVTGAESNIVKAFHNIFQKSSTLKDANPEDGSEEKSTPTTPTVKKSVQLPRERVIDMSPEEQKAWEEDEMRKRVDFSRCPVEPSPIQLVSKTMLLKVHSLFSLLQINRAYVTATGRLVGVVAMRELRTAIEQCNSGSFKPNMLEEKHSSMEDVLTPLSEGYSSREDDLDYYDDDDISV</sequence>
<comment type="caution">
    <text evidence="4">The sequence shown here is derived from an EMBL/GenBank/DDBJ whole genome shotgun (WGS) entry which is preliminary data.</text>
</comment>
<keyword evidence="2" id="KW-0812">Transmembrane</keyword>
<dbReference type="GO" id="GO:0005886">
    <property type="term" value="C:plasma membrane"/>
    <property type="evidence" value="ECO:0007669"/>
    <property type="project" value="TreeGrafter"/>
</dbReference>